<protein>
    <submittedName>
        <fullName evidence="3">PilZ domain-containing protein</fullName>
    </submittedName>
</protein>
<evidence type="ECO:0000313" key="3">
    <source>
        <dbReference type="EMBL" id="RVU19431.1"/>
    </source>
</evidence>
<accession>A0A3S2VCB0</accession>
<name>A0A3S2VCB0_9HYPH</name>
<comment type="caution">
    <text evidence="3">The sequence shown here is derived from an EMBL/GenBank/DDBJ whole genome shotgun (WGS) entry which is preliminary data.</text>
</comment>
<keyword evidence="4" id="KW-1185">Reference proteome</keyword>
<dbReference type="EMBL" id="SACP01000006">
    <property type="protein sequence ID" value="RVU19431.1"/>
    <property type="molecule type" value="Genomic_DNA"/>
</dbReference>
<dbReference type="AlphaFoldDB" id="A0A3S2VCB0"/>
<dbReference type="RefSeq" id="WP_127728365.1">
    <property type="nucleotide sequence ID" value="NZ_SACP01000006.1"/>
</dbReference>
<dbReference type="Proteomes" id="UP000286997">
    <property type="component" value="Unassembled WGS sequence"/>
</dbReference>
<dbReference type="GO" id="GO:0035438">
    <property type="term" value="F:cyclic-di-GMP binding"/>
    <property type="evidence" value="ECO:0007669"/>
    <property type="project" value="InterPro"/>
</dbReference>
<proteinExistence type="predicted"/>
<evidence type="ECO:0000259" key="2">
    <source>
        <dbReference type="Pfam" id="PF07238"/>
    </source>
</evidence>
<evidence type="ECO:0000313" key="4">
    <source>
        <dbReference type="Proteomes" id="UP000286997"/>
    </source>
</evidence>
<feature type="compositionally biased region" description="Basic and acidic residues" evidence="1">
    <location>
        <begin position="15"/>
        <end position="26"/>
    </location>
</feature>
<feature type="region of interest" description="Disordered" evidence="1">
    <location>
        <begin position="1"/>
        <end position="27"/>
    </location>
</feature>
<dbReference type="SUPFAM" id="SSF141371">
    <property type="entry name" value="PilZ domain-like"/>
    <property type="match status" value="1"/>
</dbReference>
<dbReference type="Pfam" id="PF07238">
    <property type="entry name" value="PilZ"/>
    <property type="match status" value="1"/>
</dbReference>
<feature type="domain" description="PilZ" evidence="2">
    <location>
        <begin position="38"/>
        <end position="101"/>
    </location>
</feature>
<dbReference type="OrthoDB" id="7997023at2"/>
<evidence type="ECO:0000256" key="1">
    <source>
        <dbReference type="SAM" id="MobiDB-lite"/>
    </source>
</evidence>
<feature type="compositionally biased region" description="Polar residues" evidence="1">
    <location>
        <begin position="1"/>
        <end position="10"/>
    </location>
</feature>
<organism evidence="3 4">
    <name type="scientific">Methylobacterium oryzihabitans</name>
    <dbReference type="NCBI Taxonomy" id="2499852"/>
    <lineage>
        <taxon>Bacteria</taxon>
        <taxon>Pseudomonadati</taxon>
        <taxon>Pseudomonadota</taxon>
        <taxon>Alphaproteobacteria</taxon>
        <taxon>Hyphomicrobiales</taxon>
        <taxon>Methylobacteriaceae</taxon>
        <taxon>Methylobacterium</taxon>
    </lineage>
</organism>
<gene>
    <name evidence="3" type="ORF">EOE48_08510</name>
</gene>
<dbReference type="InterPro" id="IPR009875">
    <property type="entry name" value="PilZ_domain"/>
</dbReference>
<reference evidence="3 4" key="1">
    <citation type="submission" date="2019-01" db="EMBL/GenBank/DDBJ databases">
        <authorList>
            <person name="Chen W.-M."/>
        </authorList>
    </citation>
    <scope>NUCLEOTIDE SEQUENCE [LARGE SCALE GENOMIC DNA]</scope>
    <source>
        <strain evidence="3 4">TER-1</strain>
    </source>
</reference>
<sequence>MSRPPGTQGSAPPRARPDARTPELRAVRRRRVLQQGRIVLGPDRLLACTVSDLSPAGARLLVPGDVALPEHFDLMIAAHDLRRYPARLRWRRGDVAGVTFAPEAPGEDAP</sequence>